<feature type="domain" description="AB hydrolase-1" evidence="1">
    <location>
        <begin position="69"/>
        <end position="172"/>
    </location>
</feature>
<evidence type="ECO:0000313" key="2">
    <source>
        <dbReference type="EMBL" id="AJT40538.1"/>
    </source>
</evidence>
<dbReference type="PANTHER" id="PTHR43798:SF33">
    <property type="entry name" value="HYDROLASE, PUTATIVE (AFU_ORTHOLOGUE AFUA_2G14860)-RELATED"/>
    <property type="match status" value="1"/>
</dbReference>
<sequence>MSEPATANIGVQFKHRGLGYFTNLVGANNYFSAYQDGLEQLPEPTAHWDIVTDFGTVRVYRFGTDGRTPLVLLPGRQAATPLWRANLPTLMALRTVYTIDLLGEPGYSVQQRPITTDAEQASWLDQVLKALELPKVHLLGLSIGGWTAINYGLHYPDRIASMTLLDPAMSFAPVSLKMILVSLGSVFPWLPQSLRHRLLSWMSGGARSSDELPEGRLISLGMSEFTLRLPTPRPFSEQQLRALDVPVLAVIAGRSIIQNPQRALQTANTTLPQGTVEFWPEASHALNGEYPELIARQTAQLIARVDSA</sequence>
<dbReference type="STRING" id="1618207.UM93_01450"/>
<organism evidence="2 3">
    <name type="scientific">Psychromicrobium lacuslunae</name>
    <dbReference type="NCBI Taxonomy" id="1618207"/>
    <lineage>
        <taxon>Bacteria</taxon>
        <taxon>Bacillati</taxon>
        <taxon>Actinomycetota</taxon>
        <taxon>Actinomycetes</taxon>
        <taxon>Micrococcales</taxon>
        <taxon>Micrococcaceae</taxon>
        <taxon>Psychromicrobium</taxon>
    </lineage>
</organism>
<dbReference type="SUPFAM" id="SSF53474">
    <property type="entry name" value="alpha/beta-Hydrolases"/>
    <property type="match status" value="1"/>
</dbReference>
<name>A0A0D4BW60_9MICC</name>
<dbReference type="PANTHER" id="PTHR43798">
    <property type="entry name" value="MONOACYLGLYCEROL LIPASE"/>
    <property type="match status" value="1"/>
</dbReference>
<dbReference type="GO" id="GO:0016020">
    <property type="term" value="C:membrane"/>
    <property type="evidence" value="ECO:0007669"/>
    <property type="project" value="TreeGrafter"/>
</dbReference>
<evidence type="ECO:0000313" key="3">
    <source>
        <dbReference type="Proteomes" id="UP000061839"/>
    </source>
</evidence>
<accession>A0A0D4BW60</accession>
<proteinExistence type="predicted"/>
<dbReference type="AlphaFoldDB" id="A0A0D4BW60"/>
<dbReference type="InterPro" id="IPR000073">
    <property type="entry name" value="AB_hydrolase_1"/>
</dbReference>
<dbReference type="KEGG" id="ari:UM93_01450"/>
<reference evidence="2 3" key="1">
    <citation type="journal article" date="2015" name="Genome Announc.">
        <title>Complete Genome Sequencing of Protease-Producing Novel Arthrobacter sp. Strain IHBB 11108 Using PacBio Single-Molecule Real-Time Sequencing Technology.</title>
        <authorList>
            <person name="Kiran S."/>
            <person name="Swarnkar M.K."/>
            <person name="Pal M."/>
            <person name="Thakur R."/>
            <person name="Tewari R."/>
            <person name="Singh A.K."/>
            <person name="Gulati A."/>
        </authorList>
    </citation>
    <scope>NUCLEOTIDE SEQUENCE [LARGE SCALE GENOMIC DNA]</scope>
    <source>
        <strain evidence="2 3">IHBB 11108</strain>
    </source>
</reference>
<dbReference type="OrthoDB" id="4481859at2"/>
<dbReference type="Proteomes" id="UP000061839">
    <property type="component" value="Chromosome"/>
</dbReference>
<gene>
    <name evidence="2" type="ORF">UM93_01450</name>
</gene>
<dbReference type="InterPro" id="IPR029058">
    <property type="entry name" value="AB_hydrolase_fold"/>
</dbReference>
<dbReference type="PATRIC" id="fig|1618207.4.peg.297"/>
<evidence type="ECO:0000259" key="1">
    <source>
        <dbReference type="Pfam" id="PF00561"/>
    </source>
</evidence>
<dbReference type="GO" id="GO:0003824">
    <property type="term" value="F:catalytic activity"/>
    <property type="evidence" value="ECO:0007669"/>
    <property type="project" value="UniProtKB-ARBA"/>
</dbReference>
<dbReference type="EMBL" id="CP011005">
    <property type="protein sequence ID" value="AJT40538.1"/>
    <property type="molecule type" value="Genomic_DNA"/>
</dbReference>
<dbReference type="Gene3D" id="3.40.50.1820">
    <property type="entry name" value="alpha/beta hydrolase"/>
    <property type="match status" value="1"/>
</dbReference>
<protein>
    <recommendedName>
        <fullName evidence="1">AB hydrolase-1 domain-containing protein</fullName>
    </recommendedName>
</protein>
<keyword evidence="3" id="KW-1185">Reference proteome</keyword>
<dbReference type="Pfam" id="PF00561">
    <property type="entry name" value="Abhydrolase_1"/>
    <property type="match status" value="1"/>
</dbReference>
<dbReference type="RefSeq" id="WP_045073219.1">
    <property type="nucleotide sequence ID" value="NZ_CP011005.1"/>
</dbReference>
<dbReference type="InterPro" id="IPR050266">
    <property type="entry name" value="AB_hydrolase_sf"/>
</dbReference>
<dbReference type="HOGENOM" id="CLU_020336_27_3_11"/>